<evidence type="ECO:0000313" key="3">
    <source>
        <dbReference type="EMBL" id="RNM42990.1"/>
    </source>
</evidence>
<reference evidence="3" key="3">
    <citation type="journal article" date="2019" name="Microbiol. Resour. Announc.">
        <title>Draft Genome Sequences of Type Strains of Gordonibacter faecihominis, Paraeggerthella hongkongensis, Parvibacter caecicola,Slackia equolifaciens, Slackia faecicanis, and Slackia isoflavoniconvertens.</title>
        <authorList>
            <person name="Danylec N."/>
            <person name="Stoll D.A."/>
            <person name="Dotsch A."/>
            <person name="Huch M."/>
        </authorList>
    </citation>
    <scope>NUCLEOTIDE SEQUENCE</scope>
    <source>
        <strain evidence="3">DSM 16107</strain>
    </source>
</reference>
<evidence type="ECO:0000313" key="4">
    <source>
        <dbReference type="Proteomes" id="UP000253817"/>
    </source>
</evidence>
<dbReference type="Proteomes" id="UP000270112">
    <property type="component" value="Unassembled WGS sequence"/>
</dbReference>
<sequence>MTCCDKHIAHVEHFERLDKRVGDLEERDFEKTQLIARMDAILSQLQRLYWAIVTSCAAALVTALFAVITSR</sequence>
<keyword evidence="4" id="KW-1185">Reference proteome</keyword>
<dbReference type="EMBL" id="PPTT01000013">
    <property type="protein sequence ID" value="RDB68734.1"/>
    <property type="molecule type" value="Genomic_DNA"/>
</dbReference>
<evidence type="ECO:0000313" key="2">
    <source>
        <dbReference type="EMBL" id="RDB68734.1"/>
    </source>
</evidence>
<dbReference type="AlphaFoldDB" id="A0A3N0J2N6"/>
<evidence type="ECO:0000256" key="1">
    <source>
        <dbReference type="SAM" id="Phobius"/>
    </source>
</evidence>
<dbReference type="OrthoDB" id="9902542at2"/>
<dbReference type="EMBL" id="QICC01000005">
    <property type="protein sequence ID" value="RNM42990.1"/>
    <property type="molecule type" value="Genomic_DNA"/>
</dbReference>
<organism evidence="3 5">
    <name type="scientific">Eggerthella sinensis</name>
    <dbReference type="NCBI Taxonomy" id="242230"/>
    <lineage>
        <taxon>Bacteria</taxon>
        <taxon>Bacillati</taxon>
        <taxon>Actinomycetota</taxon>
        <taxon>Coriobacteriia</taxon>
        <taxon>Eggerthellales</taxon>
        <taxon>Eggerthellaceae</taxon>
        <taxon>Eggerthella</taxon>
    </lineage>
</organism>
<proteinExistence type="predicted"/>
<keyword evidence="1" id="KW-0812">Transmembrane</keyword>
<reference evidence="5" key="2">
    <citation type="submission" date="2018-05" db="EMBL/GenBank/DDBJ databases">
        <title>Genome Sequencing of selected type strains of the family Eggerthellaceae.</title>
        <authorList>
            <person name="Danylec N."/>
            <person name="Stoll D.A."/>
            <person name="Doetsch A."/>
            <person name="Huch M."/>
        </authorList>
    </citation>
    <scope>NUCLEOTIDE SEQUENCE [LARGE SCALE GENOMIC DNA]</scope>
    <source>
        <strain evidence="5">DSM 16107</strain>
    </source>
</reference>
<keyword evidence="1" id="KW-1133">Transmembrane helix</keyword>
<keyword evidence="1" id="KW-0472">Membrane</keyword>
<gene>
    <name evidence="2" type="ORF">C1876_08580</name>
    <name evidence="3" type="ORF">DMP09_02665</name>
</gene>
<accession>A0A3N0J2N6</accession>
<dbReference type="Proteomes" id="UP000253817">
    <property type="component" value="Unassembled WGS sequence"/>
</dbReference>
<dbReference type="RefSeq" id="WP_114546310.1">
    <property type="nucleotide sequence ID" value="NZ_CALJMG010000054.1"/>
</dbReference>
<name>A0A3N0J2N6_9ACTN</name>
<protein>
    <submittedName>
        <fullName evidence="3">Uncharacterized protein</fullName>
    </submittedName>
</protein>
<comment type="caution">
    <text evidence="3">The sequence shown here is derived from an EMBL/GenBank/DDBJ whole genome shotgun (WGS) entry which is preliminary data.</text>
</comment>
<reference evidence="2 4" key="1">
    <citation type="journal article" date="2018" name="Elife">
        <title>Discovery and characterization of a prevalent human gut bacterial enzyme sufficient for the inactivation of a family of plant toxins.</title>
        <authorList>
            <person name="Koppel N."/>
            <person name="Bisanz J.E."/>
            <person name="Pandelia M.E."/>
            <person name="Turnbaugh P.J."/>
            <person name="Balskus E.P."/>
        </authorList>
    </citation>
    <scope>NUCLEOTIDE SEQUENCE [LARGE SCALE GENOMIC DNA]</scope>
    <source>
        <strain evidence="2 4">DSM 16107</strain>
    </source>
</reference>
<feature type="transmembrane region" description="Helical" evidence="1">
    <location>
        <begin position="48"/>
        <end position="68"/>
    </location>
</feature>
<evidence type="ECO:0000313" key="5">
    <source>
        <dbReference type="Proteomes" id="UP000270112"/>
    </source>
</evidence>